<keyword evidence="4 7" id="KW-0456">Lyase</keyword>
<dbReference type="InterPro" id="IPR031680">
    <property type="entry name" value="Hepar_II_III_N"/>
</dbReference>
<dbReference type="Pfam" id="PF16889">
    <property type="entry name" value="Hepar_II_III_N"/>
    <property type="match status" value="1"/>
</dbReference>
<dbReference type="PANTHER" id="PTHR39210:SF1">
    <property type="entry name" value="HEPARIN-SULFATE LYASE"/>
    <property type="match status" value="1"/>
</dbReference>
<sequence length="657" mass="75370">MNPDTTDTVVSTSAPPTKAAPAFFERLGYLTRTLPLLGWRNVLYVAFYRATLKSGLRRWSFPSGTPWCDIFFEPQSSEPTELPDSWWRPLLAEVGALHRGRVLYYGRHEKHVGSPPNWFANPFNGTGAGNPQRHWTALNDFDSGQGDIKNIWEASRFGWAPLFARAWRITGERQHLEFLNAWLADWTERNPSNLGPNWKCGQETALRLLHVMLTGWLLDSLEQPREATIRFAYEHGRRIAGNIRYALAQDNNHGTSEAAGLFLAGNWLLRVSASPQHRATGEKWAQMGRRLLEERALKLITPDGGFSQYSTTYHRLMLDTYSLVEHFRQAWKLPSFADEVLSRLRAATMWLYHLTDPQSGDAPNLGTNDGSFVFRLSSCGYRDFRPSVQWAAWLFHGQRFYEPGPYDETLFWLGHPLDDPAKPPERPSKSFPEFGLVLMDTGRTRGFVRATKNRFRPAHADALHLDLWVDGRNLLRDSGSYSYNDDDTCYRFLSGTPSHNCVTFEDRDQMPRIGKFLFGCWTNVEENQPLHRGEEGLQWAGSYRDDRGCLHIREITATESRWCITDRIAGFDDSATLRWRLMPGDWVLTPTGARSSMAKIRIHATTESPRMALVEEWESRHYWERSRIPVLTVTVEREAVLTTEILIEEKTANDEAI</sequence>
<feature type="domain" description="Heparin-sulfate lyase N-terminal" evidence="6">
    <location>
        <begin position="152"/>
        <end position="359"/>
    </location>
</feature>
<dbReference type="KEGG" id="scor:J3U87_17980"/>
<keyword evidence="8" id="KW-1185">Reference proteome</keyword>
<reference evidence="7" key="1">
    <citation type="submission" date="2021-03" db="EMBL/GenBank/DDBJ databases">
        <title>Acanthopleuribacteraceae sp. M133.</title>
        <authorList>
            <person name="Wang G."/>
        </authorList>
    </citation>
    <scope>NUCLEOTIDE SEQUENCE</scope>
    <source>
        <strain evidence="7">M133</strain>
    </source>
</reference>
<dbReference type="Pfam" id="PF07940">
    <property type="entry name" value="Hepar_II_III_C"/>
    <property type="match status" value="1"/>
</dbReference>
<evidence type="ECO:0000313" key="7">
    <source>
        <dbReference type="EMBL" id="QTD54338.1"/>
    </source>
</evidence>
<evidence type="ECO:0000256" key="1">
    <source>
        <dbReference type="ARBA" id="ARBA00004418"/>
    </source>
</evidence>
<dbReference type="GO" id="GO:0016829">
    <property type="term" value="F:lyase activity"/>
    <property type="evidence" value="ECO:0007669"/>
    <property type="project" value="UniProtKB-KW"/>
</dbReference>
<evidence type="ECO:0000313" key="8">
    <source>
        <dbReference type="Proteomes" id="UP000663929"/>
    </source>
</evidence>
<comment type="subcellular location">
    <subcellularLocation>
        <location evidence="1">Periplasm</location>
    </subcellularLocation>
</comment>
<dbReference type="RefSeq" id="WP_237384432.1">
    <property type="nucleotide sequence ID" value="NZ_CP071793.1"/>
</dbReference>
<dbReference type="SUPFAM" id="SSF48230">
    <property type="entry name" value="Chondroitin AC/alginate lyase"/>
    <property type="match status" value="1"/>
</dbReference>
<organism evidence="7 8">
    <name type="scientific">Sulfidibacter corallicola</name>
    <dbReference type="NCBI Taxonomy" id="2818388"/>
    <lineage>
        <taxon>Bacteria</taxon>
        <taxon>Pseudomonadati</taxon>
        <taxon>Acidobacteriota</taxon>
        <taxon>Holophagae</taxon>
        <taxon>Acanthopleuribacterales</taxon>
        <taxon>Acanthopleuribacteraceae</taxon>
        <taxon>Sulfidibacter</taxon>
    </lineage>
</organism>
<evidence type="ECO:0000256" key="4">
    <source>
        <dbReference type="ARBA" id="ARBA00023239"/>
    </source>
</evidence>
<dbReference type="InterPro" id="IPR008929">
    <property type="entry name" value="Chondroitin_lyas"/>
</dbReference>
<evidence type="ECO:0000256" key="2">
    <source>
        <dbReference type="ARBA" id="ARBA00022729"/>
    </source>
</evidence>
<dbReference type="Proteomes" id="UP000663929">
    <property type="component" value="Chromosome"/>
</dbReference>
<dbReference type="GO" id="GO:0042597">
    <property type="term" value="C:periplasmic space"/>
    <property type="evidence" value="ECO:0007669"/>
    <property type="project" value="UniProtKB-SubCell"/>
</dbReference>
<evidence type="ECO:0000256" key="3">
    <source>
        <dbReference type="ARBA" id="ARBA00022764"/>
    </source>
</evidence>
<dbReference type="EMBL" id="CP071793">
    <property type="protein sequence ID" value="QTD54338.1"/>
    <property type="molecule type" value="Genomic_DNA"/>
</dbReference>
<evidence type="ECO:0000259" key="5">
    <source>
        <dbReference type="Pfam" id="PF07940"/>
    </source>
</evidence>
<evidence type="ECO:0000259" key="6">
    <source>
        <dbReference type="Pfam" id="PF16889"/>
    </source>
</evidence>
<dbReference type="AlphaFoldDB" id="A0A8A4TYM6"/>
<keyword evidence="3" id="KW-0574">Periplasm</keyword>
<protein>
    <submittedName>
        <fullName evidence="7">Alginate lyase family protein</fullName>
    </submittedName>
</protein>
<dbReference type="Gene3D" id="1.50.10.100">
    <property type="entry name" value="Chondroitin AC/alginate lyase"/>
    <property type="match status" value="1"/>
</dbReference>
<dbReference type="Gene3D" id="2.70.98.70">
    <property type="match status" value="1"/>
</dbReference>
<name>A0A8A4TYM6_SULCO</name>
<accession>A0A8A4TYM6</accession>
<proteinExistence type="predicted"/>
<gene>
    <name evidence="7" type="ORF">J3U87_17980</name>
</gene>
<dbReference type="PANTHER" id="PTHR39210">
    <property type="entry name" value="HEPARIN-SULFATE LYASE"/>
    <property type="match status" value="1"/>
</dbReference>
<keyword evidence="2" id="KW-0732">Signal</keyword>
<dbReference type="InterPro" id="IPR012480">
    <property type="entry name" value="Hepar_II_III_C"/>
</dbReference>
<feature type="domain" description="Heparinase II/III-like C-terminal" evidence="5">
    <location>
        <begin position="424"/>
        <end position="583"/>
    </location>
</feature>